<dbReference type="EMBL" id="VNHN01000023">
    <property type="protein sequence ID" value="TYP07513.1"/>
    <property type="molecule type" value="Genomic_DNA"/>
</dbReference>
<protein>
    <submittedName>
        <fullName evidence="9">MFS family arabinose efflux permease</fullName>
    </submittedName>
    <submittedName>
        <fullName evidence="8">Permease of the major facilitator superfamily</fullName>
    </submittedName>
</protein>
<feature type="transmembrane region" description="Helical" evidence="6">
    <location>
        <begin position="169"/>
        <end position="189"/>
    </location>
</feature>
<evidence type="ECO:0000313" key="11">
    <source>
        <dbReference type="Proteomes" id="UP000324170"/>
    </source>
</evidence>
<proteinExistence type="predicted"/>
<evidence type="ECO:0000313" key="9">
    <source>
        <dbReference type="EMBL" id="TYP07513.1"/>
    </source>
</evidence>
<dbReference type="AlphaFoldDB" id="A0A068QPS5"/>
<dbReference type="OrthoDB" id="7030876at2"/>
<evidence type="ECO:0000256" key="4">
    <source>
        <dbReference type="ARBA" id="ARBA00022989"/>
    </source>
</evidence>
<evidence type="ECO:0000256" key="2">
    <source>
        <dbReference type="ARBA" id="ARBA00022475"/>
    </source>
</evidence>
<keyword evidence="4 6" id="KW-1133">Transmembrane helix</keyword>
<sequence>MAIQAESHNKKKRELSLGFILILAMALPMLILYACGALAPFILQEGTIDRELLGRFTLAAFGVAAILSLSAGRWMKKLGIRWAGIMLFLFTGGAFAALILANHPWLMVLAIAVCGIAQALANPMTNQAIATQVAPVNKSFMVGLKQSGVQLSALVAGSFLPWIATQWGWRTALGTIVPMCLLMAIVVAVRNWQPRVTVSPMKSRKAGQLGAIMMLMLMQGCVGIVLAAFITQVPIFASQLGMPPDQAASLITLFGLMGWLSRLVLTPLASRFKQESDLLALLFVFAFFALIATFNATVQNLWLVYAGVIGIGCTLVATNALAMVMILQHDCFGEIPTASGRISFAFFGGLALGSLLFQWVVTYFGSIWAGMVFMLILLSFSFISVLRLRWFLSRAV</sequence>
<accession>A0A068QPS5</accession>
<gene>
    <name evidence="9" type="ORF">LY16_01748</name>
    <name evidence="8" type="ORF">XDD1_0099</name>
</gene>
<feature type="transmembrane region" description="Helical" evidence="6">
    <location>
        <begin position="78"/>
        <end position="99"/>
    </location>
</feature>
<evidence type="ECO:0000256" key="6">
    <source>
        <dbReference type="SAM" id="Phobius"/>
    </source>
</evidence>
<keyword evidence="11" id="KW-1185">Reference proteome</keyword>
<feature type="transmembrane region" description="Helical" evidence="6">
    <location>
        <begin position="367"/>
        <end position="386"/>
    </location>
</feature>
<comment type="subcellular location">
    <subcellularLocation>
        <location evidence="1">Cell membrane</location>
        <topology evidence="1">Multi-pass membrane protein</topology>
    </subcellularLocation>
</comment>
<evidence type="ECO:0000313" key="10">
    <source>
        <dbReference type="Proteomes" id="UP000032721"/>
    </source>
</evidence>
<dbReference type="RefSeq" id="WP_045967811.1">
    <property type="nucleotide sequence ID" value="NZ_CAWOYN010000023.1"/>
</dbReference>
<dbReference type="EMBL" id="FO704550">
    <property type="protein sequence ID" value="CDG15810.1"/>
    <property type="molecule type" value="Genomic_DNA"/>
</dbReference>
<evidence type="ECO:0000256" key="5">
    <source>
        <dbReference type="ARBA" id="ARBA00023136"/>
    </source>
</evidence>
<keyword evidence="2" id="KW-1003">Cell membrane</keyword>
<evidence type="ECO:0000313" key="8">
    <source>
        <dbReference type="EMBL" id="CDG15810.1"/>
    </source>
</evidence>
<feature type="transmembrane region" description="Helical" evidence="6">
    <location>
        <begin position="277"/>
        <end position="296"/>
    </location>
</feature>
<dbReference type="SUPFAM" id="SSF103473">
    <property type="entry name" value="MFS general substrate transporter"/>
    <property type="match status" value="1"/>
</dbReference>
<dbReference type="InterPro" id="IPR020846">
    <property type="entry name" value="MFS_dom"/>
</dbReference>
<feature type="domain" description="Major facilitator superfamily (MFS) profile" evidence="7">
    <location>
        <begin position="211"/>
        <end position="396"/>
    </location>
</feature>
<organism evidence="8 10">
    <name type="scientific">Xenorhabdus doucetiae</name>
    <dbReference type="NCBI Taxonomy" id="351671"/>
    <lineage>
        <taxon>Bacteria</taxon>
        <taxon>Pseudomonadati</taxon>
        <taxon>Pseudomonadota</taxon>
        <taxon>Gammaproteobacteria</taxon>
        <taxon>Enterobacterales</taxon>
        <taxon>Morganellaceae</taxon>
        <taxon>Xenorhabdus</taxon>
    </lineage>
</organism>
<dbReference type="PROSITE" id="PS50850">
    <property type="entry name" value="MFS"/>
    <property type="match status" value="1"/>
</dbReference>
<dbReference type="STRING" id="351671.XDD1_0099"/>
<reference evidence="8 10" key="1">
    <citation type="submission" date="2013-07" db="EMBL/GenBank/DDBJ databases">
        <authorList>
            <person name="Genoscope - CEA"/>
        </authorList>
    </citation>
    <scope>NUCLEOTIDE SEQUENCE [LARGE SCALE GENOMIC DNA]</scope>
    <source>
        <strain evidence="8">FRM16</strain>
        <strain evidence="10">FRM16 / DSM 17909</strain>
    </source>
</reference>
<name>A0A068QPS5_9GAMM</name>
<dbReference type="PANTHER" id="PTHR43124">
    <property type="entry name" value="PURINE EFFLUX PUMP PBUE"/>
    <property type="match status" value="1"/>
</dbReference>
<dbReference type="HOGENOM" id="CLU_044455_0_0_6"/>
<dbReference type="InterPro" id="IPR011701">
    <property type="entry name" value="MFS"/>
</dbReference>
<dbReference type="KEGG" id="xdo:XDD1_0099"/>
<dbReference type="Gene3D" id="1.20.1250.20">
    <property type="entry name" value="MFS general substrate transporter like domains"/>
    <property type="match status" value="2"/>
</dbReference>
<dbReference type="GO" id="GO:0022857">
    <property type="term" value="F:transmembrane transporter activity"/>
    <property type="evidence" value="ECO:0007669"/>
    <property type="project" value="InterPro"/>
</dbReference>
<dbReference type="GO" id="GO:0005886">
    <property type="term" value="C:plasma membrane"/>
    <property type="evidence" value="ECO:0007669"/>
    <property type="project" value="UniProtKB-SubCell"/>
</dbReference>
<keyword evidence="3 6" id="KW-0812">Transmembrane</keyword>
<dbReference type="Proteomes" id="UP000032721">
    <property type="component" value="Chromosome"/>
</dbReference>
<keyword evidence="5 6" id="KW-0472">Membrane</keyword>
<dbReference type="Pfam" id="PF07690">
    <property type="entry name" value="MFS_1"/>
    <property type="match status" value="1"/>
</dbReference>
<feature type="transmembrane region" description="Helical" evidence="6">
    <location>
        <begin position="209"/>
        <end position="235"/>
    </location>
</feature>
<dbReference type="Proteomes" id="UP000324170">
    <property type="component" value="Unassembled WGS sequence"/>
</dbReference>
<evidence type="ECO:0000256" key="3">
    <source>
        <dbReference type="ARBA" id="ARBA00022692"/>
    </source>
</evidence>
<feature type="transmembrane region" description="Helical" evidence="6">
    <location>
        <begin position="302"/>
        <end position="327"/>
    </location>
</feature>
<dbReference type="PANTHER" id="PTHR43124:SF3">
    <property type="entry name" value="CHLORAMPHENICOL EFFLUX PUMP RV0191"/>
    <property type="match status" value="1"/>
</dbReference>
<evidence type="ECO:0000259" key="7">
    <source>
        <dbReference type="PROSITE" id="PS50850"/>
    </source>
</evidence>
<dbReference type="InterPro" id="IPR050189">
    <property type="entry name" value="MFS_Efflux_Transporters"/>
</dbReference>
<feature type="transmembrane region" description="Helical" evidence="6">
    <location>
        <begin position="247"/>
        <end position="265"/>
    </location>
</feature>
<feature type="transmembrane region" description="Helical" evidence="6">
    <location>
        <begin position="17"/>
        <end position="40"/>
    </location>
</feature>
<feature type="transmembrane region" description="Helical" evidence="6">
    <location>
        <begin position="52"/>
        <end position="71"/>
    </location>
</feature>
<dbReference type="InterPro" id="IPR036259">
    <property type="entry name" value="MFS_trans_sf"/>
</dbReference>
<evidence type="ECO:0000256" key="1">
    <source>
        <dbReference type="ARBA" id="ARBA00004651"/>
    </source>
</evidence>
<feature type="transmembrane region" description="Helical" evidence="6">
    <location>
        <begin position="339"/>
        <end position="361"/>
    </location>
</feature>
<reference evidence="9 11" key="2">
    <citation type="submission" date="2019-07" db="EMBL/GenBank/DDBJ databases">
        <title>Genomic Encyclopedia of Type Strains, Phase I: the one thousand microbial genomes (KMG-I) project.</title>
        <authorList>
            <person name="Kyrpides N."/>
        </authorList>
    </citation>
    <scope>NUCLEOTIDE SEQUENCE [LARGE SCALE GENOMIC DNA]</scope>
    <source>
        <strain evidence="9 11">DSM 17909</strain>
    </source>
</reference>